<protein>
    <recommendedName>
        <fullName evidence="7">Ankyrin repeat protein</fullName>
    </recommendedName>
</protein>
<gene>
    <name evidence="5" type="ORF">H9Q72_011228</name>
</gene>
<dbReference type="Pfam" id="PF12796">
    <property type="entry name" value="Ank_2"/>
    <property type="match status" value="4"/>
</dbReference>
<feature type="region of interest" description="Disordered" evidence="4">
    <location>
        <begin position="1"/>
        <end position="48"/>
    </location>
</feature>
<dbReference type="AlphaFoldDB" id="A0A9P7KX83"/>
<feature type="region of interest" description="Disordered" evidence="4">
    <location>
        <begin position="649"/>
        <end position="677"/>
    </location>
</feature>
<feature type="repeat" description="ANK" evidence="3">
    <location>
        <begin position="229"/>
        <end position="261"/>
    </location>
</feature>
<feature type="compositionally biased region" description="Basic and acidic residues" evidence="4">
    <location>
        <begin position="1136"/>
        <end position="1147"/>
    </location>
</feature>
<dbReference type="Gene3D" id="1.25.40.20">
    <property type="entry name" value="Ankyrin repeat-containing domain"/>
    <property type="match status" value="4"/>
</dbReference>
<keyword evidence="6" id="KW-1185">Reference proteome</keyword>
<feature type="compositionally biased region" description="Polar residues" evidence="4">
    <location>
        <begin position="23"/>
        <end position="43"/>
    </location>
</feature>
<keyword evidence="2 3" id="KW-0040">ANK repeat</keyword>
<dbReference type="EMBL" id="JADFTT010000522">
    <property type="protein sequence ID" value="KAG5760665.1"/>
    <property type="molecule type" value="Genomic_DNA"/>
</dbReference>
<feature type="repeat" description="ANK" evidence="3">
    <location>
        <begin position="159"/>
        <end position="191"/>
    </location>
</feature>
<reference evidence="5" key="2">
    <citation type="submission" date="2020-10" db="EMBL/GenBank/DDBJ databases">
        <authorList>
            <person name="Peck L.D."/>
            <person name="Nowell R.W."/>
            <person name="Flood J."/>
            <person name="Ryan M.J."/>
            <person name="Barraclough T.G."/>
        </authorList>
    </citation>
    <scope>NUCLEOTIDE SEQUENCE</scope>
    <source>
        <strain evidence="5">IMI 127659i</strain>
    </source>
</reference>
<feature type="compositionally biased region" description="Polar residues" evidence="4">
    <location>
        <begin position="1149"/>
        <end position="1158"/>
    </location>
</feature>
<dbReference type="InterPro" id="IPR036770">
    <property type="entry name" value="Ankyrin_rpt-contain_sf"/>
</dbReference>
<feature type="compositionally biased region" description="Basic and acidic residues" evidence="4">
    <location>
        <begin position="661"/>
        <end position="677"/>
    </location>
</feature>
<dbReference type="PROSITE" id="PS50297">
    <property type="entry name" value="ANK_REP_REGION"/>
    <property type="match status" value="7"/>
</dbReference>
<feature type="region of interest" description="Disordered" evidence="4">
    <location>
        <begin position="1136"/>
        <end position="1158"/>
    </location>
</feature>
<evidence type="ECO:0000256" key="4">
    <source>
        <dbReference type="SAM" id="MobiDB-lite"/>
    </source>
</evidence>
<name>A0A9P7KX83_9HYPO</name>
<dbReference type="Proteomes" id="UP000750502">
    <property type="component" value="Unassembled WGS sequence"/>
</dbReference>
<dbReference type="PRINTS" id="PR01415">
    <property type="entry name" value="ANKYRIN"/>
</dbReference>
<evidence type="ECO:0000256" key="2">
    <source>
        <dbReference type="ARBA" id="ARBA00023043"/>
    </source>
</evidence>
<dbReference type="PROSITE" id="PS50088">
    <property type="entry name" value="ANK_REPEAT"/>
    <property type="match status" value="7"/>
</dbReference>
<comment type="caution">
    <text evidence="5">The sequence shown here is derived from an EMBL/GenBank/DDBJ whole genome shotgun (WGS) entry which is preliminary data.</text>
</comment>
<feature type="repeat" description="ANK" evidence="3">
    <location>
        <begin position="92"/>
        <end position="114"/>
    </location>
</feature>
<dbReference type="PANTHER" id="PTHR24198:SF165">
    <property type="entry name" value="ANKYRIN REPEAT-CONTAINING PROTEIN-RELATED"/>
    <property type="match status" value="1"/>
</dbReference>
<evidence type="ECO:0000313" key="5">
    <source>
        <dbReference type="EMBL" id="KAG5760665.1"/>
    </source>
</evidence>
<feature type="region of interest" description="Disordered" evidence="4">
    <location>
        <begin position="377"/>
        <end position="396"/>
    </location>
</feature>
<feature type="repeat" description="ANK" evidence="3">
    <location>
        <begin position="192"/>
        <end position="215"/>
    </location>
</feature>
<evidence type="ECO:0000313" key="6">
    <source>
        <dbReference type="Proteomes" id="UP000750502"/>
    </source>
</evidence>
<dbReference type="PANTHER" id="PTHR24198">
    <property type="entry name" value="ANKYRIN REPEAT AND PROTEIN KINASE DOMAIN-CONTAINING PROTEIN"/>
    <property type="match status" value="1"/>
</dbReference>
<dbReference type="SMART" id="SM00248">
    <property type="entry name" value="ANK"/>
    <property type="match status" value="10"/>
</dbReference>
<feature type="repeat" description="ANK" evidence="3">
    <location>
        <begin position="126"/>
        <end position="158"/>
    </location>
</feature>
<evidence type="ECO:0008006" key="7">
    <source>
        <dbReference type="Google" id="ProtNLM"/>
    </source>
</evidence>
<proteinExistence type="predicted"/>
<keyword evidence="1" id="KW-0677">Repeat</keyword>
<dbReference type="OrthoDB" id="341259at2759"/>
<sequence length="1271" mass="143243">MSRTPEASSSSNNSSDAVHEMRNSGTDEPVESSSNRFLTTDSARSADSESHDLINLMLNIETDHSYTDKKRLAEVSNLLRGDSAQVNGQDEHKRTPLHIAAEHGMLEIARMIIDFDKRTIQAKDKNMRQPLHVACREGKTETARLFLDAGADIEAEQYQETTALDDAAYHGHTDVVNLLLDTGANVDVADYDGYTPLHNASSQGHIEVVRAILKHPKTSKTTIDAQDNFGWAALHMAIWEDHPNIVSFLLEEGADLTLKTSDGWTPLFTATPRYPHIIKIILTYSDKTDVQLEVKDDEGYTPLLEASRKSVLATTRILIEAGANRKAQDKYGRTALHLASKTGNVDMVKLLFPLLGREMIKHQCNGGNTPLHLACGARDSSHSSDNSSDNSSGNSSDSSNVFVIWEWEHHEGHHGSVIQFLLEHGADVHAKNDAGDTPLHYAAASGISSRLEPLLKVVARQDMLAQNKRGWTALRSAYEGTHPEIAMAALLESKHLQKANFGEDEIWLDAFNWVASNRAAFGIANLLFSKRPNPQGSQSLPLDDANLIEFAAKQLYPDLILFLVDDARRKEDALKSAFMSTVQAIQDRLEETTEMDSDRRRLKMLWMLMVPMRESDNRGLVDKTLQFVKNQRGKLQELTRNSLLKDSLNANNFGPRRRHRVAEETHSSKVHDPKPRDNRLDYLAELEDILRDPPRTHFHQHFKGFPTPEPGPDTLKLLQEFEATVTIFLEDEKESGTITRHRTVKDTLYGNGPKKTVEDTVKAMSTMIGNDEKLLGYNLTKETQAQFTWVHLPATNLVWMKVRTHVQIAVYIRGLIPTLRTVDLLISQDLFIKIMEKGPYTPQYHDINSFFQNSLVHVPNEKSRSRFLRPQALAKHRVRSAHHGKIMMADLEDPGKTPHTEDEGNVAATAVYMPYFSFSTSDPNQEGSEMNDTNETKELRAEYRVGSLEEEYGESVHGSPTLDEWYYHFGEDEGSKKDRNDRNETQVVSKYLETINTEDHEGQGSFSIFDLEKKPARRATILRVNQLWIWTIADKWLITATSYNPEPTSATLDQEILKQFRQQGQSTGSSSQPRSATEMSRFIVQHCIGSYDRPPPSGCPVSIGQAFSHFLNRIGRDESAIFEDFRNRTASWQRRITDKRQKKREDVGSSDTNKTTTSFLSLRESKMSPNEEIRDAIRKTESLFCHIKDVRDELNILRSAARYQENVQKGLTLGEAQTSELLSKSVLNDIREMEVVAERIQLAVGLSLIPMGFNSVANLETGKHNIIAPAE</sequence>
<feature type="repeat" description="ANK" evidence="3">
    <location>
        <begin position="298"/>
        <end position="330"/>
    </location>
</feature>
<reference evidence="5" key="1">
    <citation type="journal article" date="2020" name="bioRxiv">
        <title>Historical genomics reveals the evolutionary mechanisms behind multiple outbreaks of the host-specific coffee wilt pathogen Fusarium xylarioides.</title>
        <authorList>
            <person name="Peck D."/>
            <person name="Nowell R.W."/>
            <person name="Flood J."/>
            <person name="Ryan M.J."/>
            <person name="Barraclough T.G."/>
        </authorList>
    </citation>
    <scope>NUCLEOTIDE SEQUENCE</scope>
    <source>
        <strain evidence="5">IMI 127659i</strain>
    </source>
</reference>
<feature type="compositionally biased region" description="Low complexity" evidence="4">
    <location>
        <begin position="383"/>
        <end position="396"/>
    </location>
</feature>
<feature type="repeat" description="ANK" evidence="3">
    <location>
        <begin position="331"/>
        <end position="352"/>
    </location>
</feature>
<organism evidence="5 6">
    <name type="scientific">Fusarium xylarioides</name>
    <dbReference type="NCBI Taxonomy" id="221167"/>
    <lineage>
        <taxon>Eukaryota</taxon>
        <taxon>Fungi</taxon>
        <taxon>Dikarya</taxon>
        <taxon>Ascomycota</taxon>
        <taxon>Pezizomycotina</taxon>
        <taxon>Sordariomycetes</taxon>
        <taxon>Hypocreomycetidae</taxon>
        <taxon>Hypocreales</taxon>
        <taxon>Nectriaceae</taxon>
        <taxon>Fusarium</taxon>
        <taxon>Fusarium fujikuroi species complex</taxon>
    </lineage>
</organism>
<accession>A0A9P7KX83</accession>
<dbReference type="SUPFAM" id="SSF48403">
    <property type="entry name" value="Ankyrin repeat"/>
    <property type="match status" value="2"/>
</dbReference>
<dbReference type="InterPro" id="IPR002110">
    <property type="entry name" value="Ankyrin_rpt"/>
</dbReference>
<evidence type="ECO:0000256" key="3">
    <source>
        <dbReference type="PROSITE-ProRule" id="PRU00023"/>
    </source>
</evidence>
<evidence type="ECO:0000256" key="1">
    <source>
        <dbReference type="ARBA" id="ARBA00022737"/>
    </source>
</evidence>